<dbReference type="PRINTS" id="PR01909">
    <property type="entry name" value="ADSPHPHTASEA"/>
</dbReference>
<keyword evidence="1" id="KW-0378">Hydrolase</keyword>
<proteinExistence type="inferred from homology"/>
<dbReference type="EC" id="3.1.3.16" evidence="1"/>
<dbReference type="EC" id="3.1.3.48" evidence="1"/>
<comment type="catalytic activity">
    <reaction evidence="1">
        <text>O-phospho-L-seryl-[protein] + H2O = L-seryl-[protein] + phosphate</text>
        <dbReference type="Rhea" id="RHEA:20629"/>
        <dbReference type="Rhea" id="RHEA-COMP:9863"/>
        <dbReference type="Rhea" id="RHEA-COMP:11604"/>
        <dbReference type="ChEBI" id="CHEBI:15377"/>
        <dbReference type="ChEBI" id="CHEBI:29999"/>
        <dbReference type="ChEBI" id="CHEBI:43474"/>
        <dbReference type="ChEBI" id="CHEBI:83421"/>
        <dbReference type="EC" id="3.1.3.16"/>
    </reaction>
</comment>
<dbReference type="InterPro" id="IPR020405">
    <property type="entry name" value="Atypical_DUSP_subfamA"/>
</dbReference>
<dbReference type="GO" id="GO:0043409">
    <property type="term" value="P:negative regulation of MAPK cascade"/>
    <property type="evidence" value="ECO:0007669"/>
    <property type="project" value="TreeGrafter"/>
</dbReference>
<dbReference type="PANTHER" id="PTHR45682:SF1">
    <property type="entry name" value="DUAL SPECIFICITY PROTEIN PHOSPHATASE 3"/>
    <property type="match status" value="1"/>
</dbReference>
<accession>A0A7F5RI76</accession>
<evidence type="ECO:0000259" key="2">
    <source>
        <dbReference type="Pfam" id="PF00782"/>
    </source>
</evidence>
<dbReference type="OrthoDB" id="253091at2759"/>
<dbReference type="GO" id="GO:0033549">
    <property type="term" value="F:MAP kinase phosphatase activity"/>
    <property type="evidence" value="ECO:0007669"/>
    <property type="project" value="TreeGrafter"/>
</dbReference>
<dbReference type="GO" id="GO:0004722">
    <property type="term" value="F:protein serine/threonine phosphatase activity"/>
    <property type="evidence" value="ECO:0007669"/>
    <property type="project" value="UniProtKB-EC"/>
</dbReference>
<dbReference type="KEGG" id="apln:112906160"/>
<dbReference type="Pfam" id="PF00782">
    <property type="entry name" value="DSPc"/>
    <property type="match status" value="1"/>
</dbReference>
<protein>
    <recommendedName>
        <fullName evidence="1">Dual specificity protein phosphatase</fullName>
        <ecNumber evidence="1">3.1.3.16</ecNumber>
        <ecNumber evidence="1">3.1.3.48</ecNumber>
    </recommendedName>
</protein>
<reference evidence="4" key="1">
    <citation type="submission" date="2025-08" db="UniProtKB">
        <authorList>
            <consortium name="RefSeq"/>
        </authorList>
    </citation>
    <scope>IDENTIFICATION</scope>
    <source>
        <tissue evidence="4">Entire body</tissue>
    </source>
</reference>
<evidence type="ECO:0000256" key="1">
    <source>
        <dbReference type="RuleBase" id="RU366038"/>
    </source>
</evidence>
<dbReference type="GO" id="GO:0004725">
    <property type="term" value="F:protein tyrosine phosphatase activity"/>
    <property type="evidence" value="ECO:0007669"/>
    <property type="project" value="UniProtKB-EC"/>
</dbReference>
<organism evidence="3 4">
    <name type="scientific">Agrilus planipennis</name>
    <name type="common">Emerald ash borer</name>
    <name type="synonym">Agrilus marcopoli</name>
    <dbReference type="NCBI Taxonomy" id="224129"/>
    <lineage>
        <taxon>Eukaryota</taxon>
        <taxon>Metazoa</taxon>
        <taxon>Ecdysozoa</taxon>
        <taxon>Arthropoda</taxon>
        <taxon>Hexapoda</taxon>
        <taxon>Insecta</taxon>
        <taxon>Pterygota</taxon>
        <taxon>Neoptera</taxon>
        <taxon>Endopterygota</taxon>
        <taxon>Coleoptera</taxon>
        <taxon>Polyphaga</taxon>
        <taxon>Elateriformia</taxon>
        <taxon>Buprestoidea</taxon>
        <taxon>Buprestidae</taxon>
        <taxon>Agrilinae</taxon>
        <taxon>Agrilus</taxon>
    </lineage>
</organism>
<evidence type="ECO:0000313" key="3">
    <source>
        <dbReference type="Proteomes" id="UP000192223"/>
    </source>
</evidence>
<dbReference type="SUPFAM" id="SSF52799">
    <property type="entry name" value="(Phosphotyrosine protein) phosphatases II"/>
    <property type="match status" value="1"/>
</dbReference>
<dbReference type="Proteomes" id="UP000192223">
    <property type="component" value="Unplaced"/>
</dbReference>
<dbReference type="InterPro" id="IPR000340">
    <property type="entry name" value="Dual-sp_phosphatase_cat-dom"/>
</dbReference>
<dbReference type="InterPro" id="IPR029021">
    <property type="entry name" value="Prot-tyrosine_phosphatase-like"/>
</dbReference>
<dbReference type="FunCoup" id="A0A7F5RI76">
    <property type="interactions" value="179"/>
</dbReference>
<comment type="function">
    <text evidence="1">Dual specificity phosphatase able to dephosphorylate phosphotyrosine, phosphoserine and phosphothreonine residues, with a preference for phosphotyrosine as a substrate.</text>
</comment>
<dbReference type="PRINTS" id="PR01908">
    <property type="entry name" value="ADSPHPHTASE"/>
</dbReference>
<dbReference type="GO" id="GO:0008138">
    <property type="term" value="F:protein tyrosine/serine/threonine phosphatase activity"/>
    <property type="evidence" value="ECO:0007669"/>
    <property type="project" value="UniProtKB-UniRule"/>
</dbReference>
<dbReference type="GeneID" id="112906160"/>
<dbReference type="RefSeq" id="XP_025835688.1">
    <property type="nucleotide sequence ID" value="XM_025979903.1"/>
</dbReference>
<dbReference type="PANTHER" id="PTHR45682">
    <property type="entry name" value="AGAP008228-PA"/>
    <property type="match status" value="1"/>
</dbReference>
<keyword evidence="1" id="KW-0904">Protein phosphatase</keyword>
<comment type="similarity">
    <text evidence="1">Belongs to the protein-tyrosine phosphatase family. Non-receptor class dual specificity subfamily.</text>
</comment>
<keyword evidence="3" id="KW-1185">Reference proteome</keyword>
<dbReference type="GO" id="GO:0005737">
    <property type="term" value="C:cytoplasm"/>
    <property type="evidence" value="ECO:0007669"/>
    <property type="project" value="TreeGrafter"/>
</dbReference>
<evidence type="ECO:0000313" key="4">
    <source>
        <dbReference type="RefSeq" id="XP_025835688.1"/>
    </source>
</evidence>
<dbReference type="Gene3D" id="3.90.190.10">
    <property type="entry name" value="Protein tyrosine phosphatase superfamily"/>
    <property type="match status" value="1"/>
</dbReference>
<comment type="catalytic activity">
    <reaction evidence="1">
        <text>O-phospho-L-tyrosyl-[protein] + H2O = L-tyrosyl-[protein] + phosphate</text>
        <dbReference type="Rhea" id="RHEA:10684"/>
        <dbReference type="Rhea" id="RHEA-COMP:10136"/>
        <dbReference type="Rhea" id="RHEA-COMP:20101"/>
        <dbReference type="ChEBI" id="CHEBI:15377"/>
        <dbReference type="ChEBI" id="CHEBI:43474"/>
        <dbReference type="ChEBI" id="CHEBI:46858"/>
        <dbReference type="ChEBI" id="CHEBI:61978"/>
        <dbReference type="EC" id="3.1.3.48"/>
    </reaction>
</comment>
<name>A0A7F5RI76_AGRPL</name>
<comment type="catalytic activity">
    <reaction evidence="1">
        <text>O-phospho-L-threonyl-[protein] + H2O = L-threonyl-[protein] + phosphate</text>
        <dbReference type="Rhea" id="RHEA:47004"/>
        <dbReference type="Rhea" id="RHEA-COMP:11060"/>
        <dbReference type="Rhea" id="RHEA-COMP:11605"/>
        <dbReference type="ChEBI" id="CHEBI:15377"/>
        <dbReference type="ChEBI" id="CHEBI:30013"/>
        <dbReference type="ChEBI" id="CHEBI:43474"/>
        <dbReference type="ChEBI" id="CHEBI:61977"/>
        <dbReference type="EC" id="3.1.3.16"/>
    </reaction>
</comment>
<dbReference type="InParanoid" id="A0A7F5RI76"/>
<feature type="domain" description="Dual specificity phosphatase catalytic" evidence="2">
    <location>
        <begin position="57"/>
        <end position="136"/>
    </location>
</feature>
<gene>
    <name evidence="4" type="primary">LOC112906160</name>
</gene>
<sequence>MWRDKVYSGTLRPQICMKNVSGIELDVLLNEFTRTIRSNPSTRISHVHSVDKIDYGLYLGDKYAAKDKRFLMKNGFTHVLNAAQGIDECQVNTDNNYYAGTNIKYLGIPGHDRPSWNISVYFEQASKFIHNAVINGGM</sequence>
<dbReference type="AlphaFoldDB" id="A0A7F5RI76"/>